<evidence type="ECO:0000313" key="1">
    <source>
        <dbReference type="EMBL" id="KAI5615660.1"/>
    </source>
</evidence>
<dbReference type="GO" id="GO:0005737">
    <property type="term" value="C:cytoplasm"/>
    <property type="evidence" value="ECO:0007669"/>
    <property type="project" value="TreeGrafter"/>
</dbReference>
<reference evidence="1" key="1">
    <citation type="submission" date="2018-07" db="EMBL/GenBank/DDBJ databases">
        <title>Comparative genomics of catfishes provides insights into carnivory and benthic adaptation.</title>
        <authorList>
            <person name="Zhang Y."/>
            <person name="Wang D."/>
            <person name="Peng Z."/>
            <person name="Zheng S."/>
            <person name="Shao F."/>
            <person name="Tao W."/>
        </authorList>
    </citation>
    <scope>NUCLEOTIDE SEQUENCE</scope>
    <source>
        <strain evidence="1">Chongqing</strain>
    </source>
</reference>
<comment type="caution">
    <text evidence="1">The sequence shown here is derived from an EMBL/GenBank/DDBJ whole genome shotgun (WGS) entry which is preliminary data.</text>
</comment>
<sequence length="302" mass="33688">MSVDVLTRLNVSERNRAATSLDKTGPESDIHKKGHQGILTVNWSSKLEDTSTQKSAFTSSKGTSAQQKGFRYELMKEHLIKSISEQVHAELTPKPAAAELHSVTRRDYTAGGFQWVRPTPSTDGDYKTDQAITYWRENFDKIQGVTAVRNRDAPFRKNASFTCPITECLDPNPENDLDIEENTVTGTVELTRNFKQSQTQDGTTLRLLNTNLVSLSLFSFNIIANKNASVDDGAKLRVTECHAKPIRSHFAFALKEGKAEINTAHRQALRMHAQANQHSDAGSRTSPWLESAENKLMSNKLI</sequence>
<dbReference type="PANTHER" id="PTHR15510:SF5">
    <property type="entry name" value="SPERM-ASSOCIATED ANTIGEN 8"/>
    <property type="match status" value="1"/>
</dbReference>
<evidence type="ECO:0000313" key="2">
    <source>
        <dbReference type="Proteomes" id="UP001205998"/>
    </source>
</evidence>
<accession>A0AAD5AGJ0</accession>
<protein>
    <submittedName>
        <fullName evidence="1">Sperm-associated antigen 8</fullName>
    </submittedName>
</protein>
<proteinExistence type="predicted"/>
<dbReference type="GO" id="GO:0045944">
    <property type="term" value="P:positive regulation of transcription by RNA polymerase II"/>
    <property type="evidence" value="ECO:0007669"/>
    <property type="project" value="TreeGrafter"/>
</dbReference>
<gene>
    <name evidence="1" type="ORF">C0J50_0341</name>
</gene>
<dbReference type="GO" id="GO:0005634">
    <property type="term" value="C:nucleus"/>
    <property type="evidence" value="ECO:0007669"/>
    <property type="project" value="TreeGrafter"/>
</dbReference>
<dbReference type="GO" id="GO:0008017">
    <property type="term" value="F:microtubule binding"/>
    <property type="evidence" value="ECO:0007669"/>
    <property type="project" value="InterPro"/>
</dbReference>
<dbReference type="EMBL" id="MU554589">
    <property type="protein sequence ID" value="KAI5615660.1"/>
    <property type="molecule type" value="Genomic_DNA"/>
</dbReference>
<dbReference type="Proteomes" id="UP001205998">
    <property type="component" value="Unassembled WGS sequence"/>
</dbReference>
<dbReference type="AlphaFoldDB" id="A0AAD5AGJ0"/>
<name>A0AAD5AGJ0_SILAS</name>
<keyword evidence="2" id="KW-1185">Reference proteome</keyword>
<organism evidence="1 2">
    <name type="scientific">Silurus asotus</name>
    <name type="common">Amur catfish</name>
    <name type="synonym">Parasilurus asotus</name>
    <dbReference type="NCBI Taxonomy" id="30991"/>
    <lineage>
        <taxon>Eukaryota</taxon>
        <taxon>Metazoa</taxon>
        <taxon>Chordata</taxon>
        <taxon>Craniata</taxon>
        <taxon>Vertebrata</taxon>
        <taxon>Euteleostomi</taxon>
        <taxon>Actinopterygii</taxon>
        <taxon>Neopterygii</taxon>
        <taxon>Teleostei</taxon>
        <taxon>Ostariophysi</taxon>
        <taxon>Siluriformes</taxon>
        <taxon>Siluridae</taxon>
        <taxon>Silurus</taxon>
    </lineage>
</organism>
<dbReference type="Pfam" id="PF22584">
    <property type="entry name" value="CFAP143"/>
    <property type="match status" value="1"/>
</dbReference>
<dbReference type="PANTHER" id="PTHR15510">
    <property type="entry name" value="SPERM-ASSOCIATED ANTIGEN 8"/>
    <property type="match status" value="1"/>
</dbReference>
<dbReference type="InterPro" id="IPR026124">
    <property type="entry name" value="Sperm-assoc_Ag8"/>
</dbReference>